<gene>
    <name evidence="4" type="ORF">NCTC12078_00860</name>
</gene>
<dbReference type="EMBL" id="LR215974">
    <property type="protein sequence ID" value="VFB02879.1"/>
    <property type="molecule type" value="Genomic_DNA"/>
</dbReference>
<dbReference type="InterPro" id="IPR013783">
    <property type="entry name" value="Ig-like_fold"/>
</dbReference>
<dbReference type="CDD" id="cd00063">
    <property type="entry name" value="FN3"/>
    <property type="match status" value="1"/>
</dbReference>
<dbReference type="InterPro" id="IPR036116">
    <property type="entry name" value="FN3_sf"/>
</dbReference>
<keyword evidence="1" id="KW-0732">Signal</keyword>
<dbReference type="RefSeq" id="WP_130913614.1">
    <property type="nucleotide sequence ID" value="NZ_LR215974.1"/>
</dbReference>
<feature type="region of interest" description="Disordered" evidence="2">
    <location>
        <begin position="284"/>
        <end position="304"/>
    </location>
</feature>
<evidence type="ECO:0000313" key="4">
    <source>
        <dbReference type="EMBL" id="VFB02879.1"/>
    </source>
</evidence>
<accession>A0A4U8WKZ2</accession>
<evidence type="ECO:0000256" key="2">
    <source>
        <dbReference type="SAM" id="MobiDB-lite"/>
    </source>
</evidence>
<dbReference type="SUPFAM" id="SSF49265">
    <property type="entry name" value="Fibronectin type III"/>
    <property type="match status" value="1"/>
</dbReference>
<evidence type="ECO:0000256" key="1">
    <source>
        <dbReference type="ARBA" id="ARBA00022729"/>
    </source>
</evidence>
<protein>
    <submittedName>
        <fullName evidence="4">Por secretion system C-terminal sorting domain</fullName>
    </submittedName>
</protein>
<dbReference type="Pfam" id="PF19081">
    <property type="entry name" value="Ig_7"/>
    <property type="match status" value="1"/>
</dbReference>
<dbReference type="Pfam" id="PF00041">
    <property type="entry name" value="fn3"/>
    <property type="match status" value="2"/>
</dbReference>
<dbReference type="InterPro" id="IPR026444">
    <property type="entry name" value="Secre_tail"/>
</dbReference>
<dbReference type="Pfam" id="PF18962">
    <property type="entry name" value="Por_Secre_tail"/>
    <property type="match status" value="1"/>
</dbReference>
<feature type="domain" description="Fibronectin type-III" evidence="3">
    <location>
        <begin position="329"/>
        <end position="428"/>
    </location>
</feature>
<proteinExistence type="predicted"/>
<evidence type="ECO:0000313" key="5">
    <source>
        <dbReference type="Proteomes" id="UP000290013"/>
    </source>
</evidence>
<dbReference type="InterPro" id="IPR044023">
    <property type="entry name" value="Ig_7"/>
</dbReference>
<dbReference type="Gene3D" id="2.60.40.10">
    <property type="entry name" value="Immunoglobulins"/>
    <property type="match status" value="2"/>
</dbReference>
<dbReference type="KEGG" id="ctai:NCTC12078_00860"/>
<dbReference type="PROSITE" id="PS50853">
    <property type="entry name" value="FN3"/>
    <property type="match status" value="2"/>
</dbReference>
<dbReference type="Proteomes" id="UP000290013">
    <property type="component" value="Chromosome"/>
</dbReference>
<feature type="domain" description="Fibronectin type-III" evidence="3">
    <location>
        <begin position="431"/>
        <end position="532"/>
    </location>
</feature>
<organism evidence="4 5">
    <name type="scientific">Chryseobacterium taihuense</name>
    <dbReference type="NCBI Taxonomy" id="1141221"/>
    <lineage>
        <taxon>Bacteria</taxon>
        <taxon>Pseudomonadati</taxon>
        <taxon>Bacteroidota</taxon>
        <taxon>Flavobacteriia</taxon>
        <taxon>Flavobacteriales</taxon>
        <taxon>Weeksellaceae</taxon>
        <taxon>Chryseobacterium group</taxon>
        <taxon>Chryseobacterium</taxon>
    </lineage>
</organism>
<name>A0A4U8WKZ2_9FLAO</name>
<dbReference type="SMART" id="SM00060">
    <property type="entry name" value="FN3"/>
    <property type="match status" value="2"/>
</dbReference>
<dbReference type="AlphaFoldDB" id="A0A4U8WKZ2"/>
<evidence type="ECO:0000259" key="3">
    <source>
        <dbReference type="PROSITE" id="PS50853"/>
    </source>
</evidence>
<reference evidence="4 5" key="1">
    <citation type="submission" date="2019-02" db="EMBL/GenBank/DDBJ databases">
        <authorList>
            <consortium name="Pathogen Informatics"/>
        </authorList>
    </citation>
    <scope>NUCLEOTIDE SEQUENCE [LARGE SCALE GENOMIC DNA]</scope>
    <source>
        <strain evidence="4 5">3012STDY6944375</strain>
    </source>
</reference>
<sequence length="850" mass="88780">MRKHYNCPSLWSSNGLKKAGISILALFGAIQGLNAQVSDYIFTQNNGTFSSIASTGTVVTGSEATTSTTNDTTGWTVTIPFNFNFNGSDYNSIYVNSNGGATFGTTTSTSASVISVSTAYNGAIGVMNRDLWGIFITSGVTTSGSNVITNVASFKGIAVGKALNSVNGIPAGATITAFDETAGTITMSAPATSSSSAAVVRYGSGKVLTSVEGTAPNRVFVIEWIGYNDNSTSVTGSNHLNFQLRLSETTNTISTVYGPTYNISTTARTNQIGLRGATNADFNNRSGAAGNPWNNTSAGASNSATVSRDDVNFPASGLTFVWTPTNCKSPSALTITSSSITANGAQASWTAATPTPTNGYEIYYSTSNIAPTISTILNASNSTTSTTTSATINGLMPFTTYYAWVRSSCSSSDKSNWTSMASFTTLPTCFQPTALTVNSATITANSGTASWTAPSTVPSNGYEVYYSTSNTAPTSSTVLDATNSATSSTTSVSIGNLQTSTTYYVWVRSVCAGTDRSIWSAMTSFKTICQPPAILSASGATVCPGTTATLSATTSTEANINWYNAATGGTVLATGSSYTTPAISSTTNYWASAWTPSISTAGLMNAISTSGYTLEAGLFFNAITDFTLEGVYVYPTGTGAGTVTIALQDGSVTPATTIQSITVNLTGSATPVKTYVPLNFTVPVGSNYKLMMMTRTGLVTGLIRESGTTWGTYPIVTPDILSITNGNCCSANATSTSYYYFYDWKVVARCESARQQVTATADSSACLGTSETDLTKNNIKVYPNPFTDVLNISDIKNVKSISVMDIAGRLVKTFDKPASTLQLRELNAGMYIIVLHINDGTKQTLKAIKK</sequence>
<dbReference type="NCBIfam" id="TIGR04183">
    <property type="entry name" value="Por_Secre_tail"/>
    <property type="match status" value="1"/>
</dbReference>
<dbReference type="InterPro" id="IPR003961">
    <property type="entry name" value="FN3_dom"/>
</dbReference>